<dbReference type="PANTHER" id="PTHR11893:SF18">
    <property type="entry name" value="INNEXIN UNC-7"/>
    <property type="match status" value="1"/>
</dbReference>
<dbReference type="InterPro" id="IPR000990">
    <property type="entry name" value="Innexin"/>
</dbReference>
<evidence type="ECO:0000256" key="8">
    <source>
        <dbReference type="ARBA" id="ARBA00022989"/>
    </source>
</evidence>
<evidence type="ECO:0000256" key="11">
    <source>
        <dbReference type="ARBA" id="ARBA00023303"/>
    </source>
</evidence>
<feature type="transmembrane region" description="Helical" evidence="12">
    <location>
        <begin position="43"/>
        <end position="65"/>
    </location>
</feature>
<feature type="region of interest" description="Disordered" evidence="13">
    <location>
        <begin position="181"/>
        <end position="201"/>
    </location>
</feature>
<evidence type="ECO:0000313" key="14">
    <source>
        <dbReference type="Proteomes" id="UP000095283"/>
    </source>
</evidence>
<keyword evidence="7" id="KW-0965">Cell junction</keyword>
<dbReference type="PANTHER" id="PTHR11893">
    <property type="entry name" value="INNEXIN"/>
    <property type="match status" value="1"/>
</dbReference>
<dbReference type="GO" id="GO:0005921">
    <property type="term" value="C:gap junction"/>
    <property type="evidence" value="ECO:0007669"/>
    <property type="project" value="UniProtKB-SubCell"/>
</dbReference>
<evidence type="ECO:0000256" key="7">
    <source>
        <dbReference type="ARBA" id="ARBA00022949"/>
    </source>
</evidence>
<keyword evidence="11 12" id="KW-0407">Ion channel</keyword>
<dbReference type="Pfam" id="PF00876">
    <property type="entry name" value="Innexin"/>
    <property type="match status" value="1"/>
</dbReference>
<evidence type="ECO:0000256" key="1">
    <source>
        <dbReference type="ARBA" id="ARBA00004610"/>
    </source>
</evidence>
<dbReference type="WBParaSite" id="Hba_08880">
    <property type="protein sequence ID" value="Hba_08880"/>
    <property type="gene ID" value="Hba_08880"/>
</dbReference>
<feature type="transmembrane region" description="Helical" evidence="12">
    <location>
        <begin position="136"/>
        <end position="155"/>
    </location>
</feature>
<keyword evidence="9 12" id="KW-0406">Ion transport</keyword>
<evidence type="ECO:0000313" key="15">
    <source>
        <dbReference type="WBParaSite" id="Hba_08880"/>
    </source>
</evidence>
<evidence type="ECO:0000256" key="2">
    <source>
        <dbReference type="ARBA" id="ARBA00004651"/>
    </source>
</evidence>
<keyword evidence="5 12" id="KW-0812">Transmembrane</keyword>
<keyword evidence="3 12" id="KW-0813">Transport</keyword>
<evidence type="ECO:0000256" key="13">
    <source>
        <dbReference type="SAM" id="MobiDB-lite"/>
    </source>
</evidence>
<feature type="compositionally biased region" description="Polar residues" evidence="13">
    <location>
        <begin position="192"/>
        <end position="201"/>
    </location>
</feature>
<evidence type="ECO:0000256" key="3">
    <source>
        <dbReference type="ARBA" id="ARBA00022448"/>
    </source>
</evidence>
<dbReference type="GO" id="GO:0005886">
    <property type="term" value="C:plasma membrane"/>
    <property type="evidence" value="ECO:0007669"/>
    <property type="project" value="UniProtKB-SubCell"/>
</dbReference>
<gene>
    <name evidence="12" type="primary">inx</name>
</gene>
<keyword evidence="6" id="KW-0303">Gap junction</keyword>
<keyword evidence="8 12" id="KW-1133">Transmembrane helix</keyword>
<comment type="similarity">
    <text evidence="12">Belongs to the pannexin family.</text>
</comment>
<feature type="transmembrane region" description="Helical" evidence="12">
    <location>
        <begin position="103"/>
        <end position="124"/>
    </location>
</feature>
<dbReference type="GO" id="GO:0034220">
    <property type="term" value="P:monoatomic ion transmembrane transport"/>
    <property type="evidence" value="ECO:0007669"/>
    <property type="project" value="UniProtKB-KW"/>
</dbReference>
<dbReference type="PROSITE" id="PS51013">
    <property type="entry name" value="PANNEXIN"/>
    <property type="match status" value="1"/>
</dbReference>
<evidence type="ECO:0000256" key="6">
    <source>
        <dbReference type="ARBA" id="ARBA00022868"/>
    </source>
</evidence>
<sequence>MFFISEPRLFSNAMYLKESFILGDDIPREIYSRRNRQIGYYQWVPFILAIEALLFYVPCILWRGLLYWHSGQLVIQNQHLFTLVDFFLYENTQSESLATSIDIQFWFLTVGIITVFNTCYWILIMFIPSQSRMPTLLINIYYLYLYIYLRFNYYLKELLLIVVYFRTGSNRVWEHALLDPSSSSKHRKKPNPQLQFSVKQN</sequence>
<comment type="function">
    <text evidence="12">Structural component of the gap junctions.</text>
</comment>
<dbReference type="GO" id="GO:0005243">
    <property type="term" value="F:gap junction channel activity"/>
    <property type="evidence" value="ECO:0007669"/>
    <property type="project" value="TreeGrafter"/>
</dbReference>
<organism evidence="14 15">
    <name type="scientific">Heterorhabditis bacteriophora</name>
    <name type="common">Entomopathogenic nematode worm</name>
    <dbReference type="NCBI Taxonomy" id="37862"/>
    <lineage>
        <taxon>Eukaryota</taxon>
        <taxon>Metazoa</taxon>
        <taxon>Ecdysozoa</taxon>
        <taxon>Nematoda</taxon>
        <taxon>Chromadorea</taxon>
        <taxon>Rhabditida</taxon>
        <taxon>Rhabditina</taxon>
        <taxon>Rhabditomorpha</taxon>
        <taxon>Strongyloidea</taxon>
        <taxon>Heterorhabditidae</taxon>
        <taxon>Heterorhabditis</taxon>
    </lineage>
</organism>
<keyword evidence="14" id="KW-1185">Reference proteome</keyword>
<proteinExistence type="inferred from homology"/>
<evidence type="ECO:0000256" key="5">
    <source>
        <dbReference type="ARBA" id="ARBA00022692"/>
    </source>
</evidence>
<accession>A0A1I7WUP6</accession>
<comment type="subcellular location">
    <subcellularLocation>
        <location evidence="1">Cell junction</location>
        <location evidence="1">Gap junction</location>
    </subcellularLocation>
    <subcellularLocation>
        <location evidence="2 12">Cell membrane</location>
        <topology evidence="2 12">Multi-pass membrane protein</topology>
    </subcellularLocation>
</comment>
<dbReference type="Proteomes" id="UP000095283">
    <property type="component" value="Unplaced"/>
</dbReference>
<comment type="caution">
    <text evidence="12">Lacks conserved residue(s) required for the propagation of feature annotation.</text>
</comment>
<protein>
    <recommendedName>
        <fullName evidence="12">Innexin</fullName>
    </recommendedName>
</protein>
<evidence type="ECO:0000256" key="12">
    <source>
        <dbReference type="RuleBase" id="RU010713"/>
    </source>
</evidence>
<evidence type="ECO:0000256" key="9">
    <source>
        <dbReference type="ARBA" id="ARBA00023065"/>
    </source>
</evidence>
<name>A0A1I7WUP6_HETBA</name>
<evidence type="ECO:0000256" key="4">
    <source>
        <dbReference type="ARBA" id="ARBA00022475"/>
    </source>
</evidence>
<dbReference type="AlphaFoldDB" id="A0A1I7WUP6"/>
<keyword evidence="10 12" id="KW-0472">Membrane</keyword>
<evidence type="ECO:0000256" key="10">
    <source>
        <dbReference type="ARBA" id="ARBA00023136"/>
    </source>
</evidence>
<keyword evidence="4" id="KW-1003">Cell membrane</keyword>
<reference evidence="15" key="1">
    <citation type="submission" date="2016-11" db="UniProtKB">
        <authorList>
            <consortium name="WormBaseParasite"/>
        </authorList>
    </citation>
    <scope>IDENTIFICATION</scope>
</reference>